<evidence type="ECO:0000313" key="2">
    <source>
        <dbReference type="EMBL" id="MEQ2274716.1"/>
    </source>
</evidence>
<proteinExistence type="predicted"/>
<dbReference type="EMBL" id="JAHRIM010080342">
    <property type="protein sequence ID" value="MEQ2274716.1"/>
    <property type="molecule type" value="Genomic_DNA"/>
</dbReference>
<comment type="caution">
    <text evidence="2">The sequence shown here is derived from an EMBL/GenBank/DDBJ whole genome shotgun (WGS) entry which is preliminary data.</text>
</comment>
<protein>
    <submittedName>
        <fullName evidence="2">Uncharacterized protein</fullName>
    </submittedName>
</protein>
<keyword evidence="1" id="KW-0812">Transmembrane</keyword>
<feature type="transmembrane region" description="Helical" evidence="1">
    <location>
        <begin position="48"/>
        <end position="70"/>
    </location>
</feature>
<organism evidence="2 3">
    <name type="scientific">Xenotaenia resolanae</name>
    <dbReference type="NCBI Taxonomy" id="208358"/>
    <lineage>
        <taxon>Eukaryota</taxon>
        <taxon>Metazoa</taxon>
        <taxon>Chordata</taxon>
        <taxon>Craniata</taxon>
        <taxon>Vertebrata</taxon>
        <taxon>Euteleostomi</taxon>
        <taxon>Actinopterygii</taxon>
        <taxon>Neopterygii</taxon>
        <taxon>Teleostei</taxon>
        <taxon>Neoteleostei</taxon>
        <taxon>Acanthomorphata</taxon>
        <taxon>Ovalentaria</taxon>
        <taxon>Atherinomorphae</taxon>
        <taxon>Cyprinodontiformes</taxon>
        <taxon>Goodeidae</taxon>
        <taxon>Xenotaenia</taxon>
    </lineage>
</organism>
<evidence type="ECO:0000313" key="3">
    <source>
        <dbReference type="Proteomes" id="UP001444071"/>
    </source>
</evidence>
<accession>A0ABV0X1G1</accession>
<evidence type="ECO:0000256" key="1">
    <source>
        <dbReference type="SAM" id="Phobius"/>
    </source>
</evidence>
<sequence length="102" mass="11471">MSTDDVMIKKKSLHLQFGWIQRLEQELNSCLTPLQIPEDGQCNPSLSWWGYVILVLFSEPTFGGFCCFWVQLSSCVKSSSNSNHNLACTTNTEAAPSMMTNF</sequence>
<keyword evidence="1" id="KW-1133">Transmembrane helix</keyword>
<gene>
    <name evidence="2" type="ORF">XENORESO_009243</name>
</gene>
<dbReference type="Proteomes" id="UP001444071">
    <property type="component" value="Unassembled WGS sequence"/>
</dbReference>
<keyword evidence="1" id="KW-0472">Membrane</keyword>
<name>A0ABV0X1G1_9TELE</name>
<keyword evidence="3" id="KW-1185">Reference proteome</keyword>
<reference evidence="2 3" key="1">
    <citation type="submission" date="2021-06" db="EMBL/GenBank/DDBJ databases">
        <authorList>
            <person name="Palmer J.M."/>
        </authorList>
    </citation>
    <scope>NUCLEOTIDE SEQUENCE [LARGE SCALE GENOMIC DNA]</scope>
    <source>
        <strain evidence="2 3">XR_2019</strain>
        <tissue evidence="2">Muscle</tissue>
    </source>
</reference>